<accession>V4AH09</accession>
<dbReference type="PANTHER" id="PTHR46652">
    <property type="entry name" value="LEUCINE-RICH REPEAT AND IQ DOMAIN-CONTAINING PROTEIN 1-RELATED"/>
    <property type="match status" value="1"/>
</dbReference>
<sequence>MAATYLTEDFVEKRLRALKSLQDGWAVDQYGTGKFYELDLKMCQIKDLSYSFEWGKERGITSRTRKLTEVPSKILVLDISLNELIALPAEGLMPFKNLRALDASLNQITSFQGIEVLPMLYSLNLSHNLIRNVAGLINSGSLVELNLSMNNITDLSRMPSMINLRVLNINNNDITSLDGVSSLPKLKELYAQRNNLVSILHLTSCFNLQVLNVADNRIHQMEGVTDVLSRLSHLQALCLHGNPIERSYDYQSGILSCSSVMTLDNISVRPLARKQVPMRDPHSENISSLQEAARQAFDERIRATRSKVDEKIRFLQKRIIAIQDEQKNFEAKMKTDLDGCLRYLGTLTDGEVEKVKDKDTFSTEFPTARDGMRTYRSNYKRDKNDYTGVKDTDEVLRCAYNELSGEQSTNWEDI</sequence>
<dbReference type="KEGG" id="lgi:LOTGIDRAFT_232290"/>
<dbReference type="InterPro" id="IPR003591">
    <property type="entry name" value="Leu-rich_rpt_typical-subtyp"/>
</dbReference>
<evidence type="ECO:0000256" key="2">
    <source>
        <dbReference type="ARBA" id="ARBA00022737"/>
    </source>
</evidence>
<dbReference type="OMA" id="YLFTKFW"/>
<dbReference type="HOGENOM" id="CLU_043080_0_0_1"/>
<keyword evidence="2" id="KW-0677">Repeat</keyword>
<dbReference type="OrthoDB" id="6334211at2759"/>
<dbReference type="Gene3D" id="3.80.10.10">
    <property type="entry name" value="Ribonuclease Inhibitor"/>
    <property type="match status" value="2"/>
</dbReference>
<protein>
    <submittedName>
        <fullName evidence="3">Uncharacterized protein</fullName>
    </submittedName>
</protein>
<keyword evidence="1" id="KW-0433">Leucine-rich repeat</keyword>
<evidence type="ECO:0000313" key="3">
    <source>
        <dbReference type="EMBL" id="ESO94435.1"/>
    </source>
</evidence>
<evidence type="ECO:0000256" key="1">
    <source>
        <dbReference type="ARBA" id="ARBA00022614"/>
    </source>
</evidence>
<dbReference type="SMART" id="SM00365">
    <property type="entry name" value="LRR_SD22"/>
    <property type="match status" value="3"/>
</dbReference>
<dbReference type="RefSeq" id="XP_009054722.1">
    <property type="nucleotide sequence ID" value="XM_009056474.1"/>
</dbReference>
<dbReference type="Pfam" id="PF12799">
    <property type="entry name" value="LRR_4"/>
    <property type="match status" value="1"/>
</dbReference>
<dbReference type="EMBL" id="KB201802">
    <property type="protein sequence ID" value="ESO94435.1"/>
    <property type="molecule type" value="Genomic_DNA"/>
</dbReference>
<dbReference type="STRING" id="225164.V4AH09"/>
<organism evidence="3 4">
    <name type="scientific">Lottia gigantea</name>
    <name type="common">Giant owl limpet</name>
    <dbReference type="NCBI Taxonomy" id="225164"/>
    <lineage>
        <taxon>Eukaryota</taxon>
        <taxon>Metazoa</taxon>
        <taxon>Spiralia</taxon>
        <taxon>Lophotrochozoa</taxon>
        <taxon>Mollusca</taxon>
        <taxon>Gastropoda</taxon>
        <taxon>Patellogastropoda</taxon>
        <taxon>Lottioidea</taxon>
        <taxon>Lottiidae</taxon>
        <taxon>Lottia</taxon>
    </lineage>
</organism>
<proteinExistence type="predicted"/>
<dbReference type="InterPro" id="IPR050836">
    <property type="entry name" value="SDS22/Internalin_LRR"/>
</dbReference>
<name>V4AH09_LOTGI</name>
<dbReference type="InterPro" id="IPR032675">
    <property type="entry name" value="LRR_dom_sf"/>
</dbReference>
<dbReference type="SUPFAM" id="SSF52058">
    <property type="entry name" value="L domain-like"/>
    <property type="match status" value="1"/>
</dbReference>
<keyword evidence="4" id="KW-1185">Reference proteome</keyword>
<dbReference type="AlphaFoldDB" id="V4AH09"/>
<dbReference type="InterPro" id="IPR001611">
    <property type="entry name" value="Leu-rich_rpt"/>
</dbReference>
<dbReference type="PROSITE" id="PS51450">
    <property type="entry name" value="LRR"/>
    <property type="match status" value="4"/>
</dbReference>
<dbReference type="PANTHER" id="PTHR46652:SF8">
    <property type="entry name" value="LEUCINE RICH REPEAT CONTAINING 23"/>
    <property type="match status" value="1"/>
</dbReference>
<dbReference type="SMART" id="SM00369">
    <property type="entry name" value="LRR_TYP"/>
    <property type="match status" value="3"/>
</dbReference>
<reference evidence="3 4" key="1">
    <citation type="journal article" date="2013" name="Nature">
        <title>Insights into bilaterian evolution from three spiralian genomes.</title>
        <authorList>
            <person name="Simakov O."/>
            <person name="Marletaz F."/>
            <person name="Cho S.J."/>
            <person name="Edsinger-Gonzales E."/>
            <person name="Havlak P."/>
            <person name="Hellsten U."/>
            <person name="Kuo D.H."/>
            <person name="Larsson T."/>
            <person name="Lv J."/>
            <person name="Arendt D."/>
            <person name="Savage R."/>
            <person name="Osoegawa K."/>
            <person name="de Jong P."/>
            <person name="Grimwood J."/>
            <person name="Chapman J.A."/>
            <person name="Shapiro H."/>
            <person name="Aerts A."/>
            <person name="Otillar R.P."/>
            <person name="Terry A.Y."/>
            <person name="Boore J.L."/>
            <person name="Grigoriev I.V."/>
            <person name="Lindberg D.R."/>
            <person name="Seaver E.C."/>
            <person name="Weisblat D.A."/>
            <person name="Putnam N.H."/>
            <person name="Rokhsar D.S."/>
        </authorList>
    </citation>
    <scope>NUCLEOTIDE SEQUENCE [LARGE SCALE GENOMIC DNA]</scope>
</reference>
<dbReference type="InterPro" id="IPR025875">
    <property type="entry name" value="Leu-rich_rpt_4"/>
</dbReference>
<gene>
    <name evidence="3" type="ORF">LOTGIDRAFT_232290</name>
</gene>
<dbReference type="GeneID" id="20248871"/>
<evidence type="ECO:0000313" key="4">
    <source>
        <dbReference type="Proteomes" id="UP000030746"/>
    </source>
</evidence>
<dbReference type="Proteomes" id="UP000030746">
    <property type="component" value="Unassembled WGS sequence"/>
</dbReference>
<dbReference type="CTD" id="20248871"/>
<dbReference type="Pfam" id="PF13516">
    <property type="entry name" value="LRR_6"/>
    <property type="match status" value="1"/>
</dbReference>